<evidence type="ECO:0000313" key="1">
    <source>
        <dbReference type="EMBL" id="MBF4696112.1"/>
    </source>
</evidence>
<evidence type="ECO:0000313" key="2">
    <source>
        <dbReference type="Proteomes" id="UP000614200"/>
    </source>
</evidence>
<dbReference type="EMBL" id="JADKNH010000045">
    <property type="protein sequence ID" value="MBF4696112.1"/>
    <property type="molecule type" value="Genomic_DNA"/>
</dbReference>
<gene>
    <name evidence="1" type="ORF">ISU02_23690</name>
</gene>
<dbReference type="Proteomes" id="UP000614200">
    <property type="component" value="Unassembled WGS sequence"/>
</dbReference>
<keyword evidence="2" id="KW-1185">Reference proteome</keyword>
<dbReference type="RefSeq" id="WP_194704347.1">
    <property type="nucleotide sequence ID" value="NZ_JADKNH010000045.1"/>
</dbReference>
<organism evidence="1 2">
    <name type="scientific">Fusibacter ferrireducens</name>
    <dbReference type="NCBI Taxonomy" id="2785058"/>
    <lineage>
        <taxon>Bacteria</taxon>
        <taxon>Bacillati</taxon>
        <taxon>Bacillota</taxon>
        <taxon>Clostridia</taxon>
        <taxon>Eubacteriales</taxon>
        <taxon>Eubacteriales Family XII. Incertae Sedis</taxon>
        <taxon>Fusibacter</taxon>
    </lineage>
</organism>
<name>A0ABS0A079_9FIRM</name>
<protein>
    <submittedName>
        <fullName evidence="1">Uncharacterized protein</fullName>
    </submittedName>
</protein>
<reference evidence="1 2" key="1">
    <citation type="submission" date="2020-11" db="EMBL/GenBank/DDBJ databases">
        <title>Fusibacter basophilias sp. nov.</title>
        <authorList>
            <person name="Qiu D."/>
        </authorList>
    </citation>
    <scope>NUCLEOTIDE SEQUENCE [LARGE SCALE GENOMIC DNA]</scope>
    <source>
        <strain evidence="1 2">Q10-2</strain>
    </source>
</reference>
<comment type="caution">
    <text evidence="1">The sequence shown here is derived from an EMBL/GenBank/DDBJ whole genome shotgun (WGS) entry which is preliminary data.</text>
</comment>
<sequence>MKEKLLNINKIVRRRTNETIQEVRSITGTMAEMAKDTLAQANKVLKTLLPESKKDEMLKLNLLETIQAVETVIEQTELVNAGGKPENRIVSIADTDARPISKGKLGKRVECSSIRGNSRRSYHWLQRS</sequence>
<accession>A0ABS0A079</accession>
<proteinExistence type="predicted"/>